<proteinExistence type="predicted"/>
<feature type="region of interest" description="Disordered" evidence="1">
    <location>
        <begin position="1"/>
        <end position="52"/>
    </location>
</feature>
<feature type="compositionally biased region" description="Low complexity" evidence="1">
    <location>
        <begin position="28"/>
        <end position="41"/>
    </location>
</feature>
<dbReference type="OrthoDB" id="598775at2759"/>
<evidence type="ECO:0000256" key="1">
    <source>
        <dbReference type="SAM" id="MobiDB-lite"/>
    </source>
</evidence>
<evidence type="ECO:0000313" key="2">
    <source>
        <dbReference type="EMBL" id="EFC43509.1"/>
    </source>
</evidence>
<dbReference type="KEGG" id="ngr:NAEGRDRAFT_68517"/>
<dbReference type="Proteomes" id="UP000006671">
    <property type="component" value="Unassembled WGS sequence"/>
</dbReference>
<keyword evidence="3" id="KW-1185">Reference proteome</keyword>
<feature type="compositionally biased region" description="Polar residues" evidence="1">
    <location>
        <begin position="1"/>
        <end position="10"/>
    </location>
</feature>
<protein>
    <submittedName>
        <fullName evidence="2">Predicted protein</fullName>
    </submittedName>
</protein>
<dbReference type="InParanoid" id="D2VI10"/>
<dbReference type="RefSeq" id="XP_002676253.1">
    <property type="nucleotide sequence ID" value="XM_002676207.1"/>
</dbReference>
<evidence type="ECO:0000313" key="3">
    <source>
        <dbReference type="Proteomes" id="UP000006671"/>
    </source>
</evidence>
<dbReference type="VEuPathDB" id="AmoebaDB:NAEGRDRAFT_68517"/>
<reference evidence="2 3" key="1">
    <citation type="journal article" date="2010" name="Cell">
        <title>The genome of Naegleria gruberi illuminates early eukaryotic versatility.</title>
        <authorList>
            <person name="Fritz-Laylin L.K."/>
            <person name="Prochnik S.E."/>
            <person name="Ginger M.L."/>
            <person name="Dacks J.B."/>
            <person name="Carpenter M.L."/>
            <person name="Field M.C."/>
            <person name="Kuo A."/>
            <person name="Paredez A."/>
            <person name="Chapman J."/>
            <person name="Pham J."/>
            <person name="Shu S."/>
            <person name="Neupane R."/>
            <person name="Cipriano M."/>
            <person name="Mancuso J."/>
            <person name="Tu H."/>
            <person name="Salamov A."/>
            <person name="Lindquist E."/>
            <person name="Shapiro H."/>
            <person name="Lucas S."/>
            <person name="Grigoriev I.V."/>
            <person name="Cande W.Z."/>
            <person name="Fulton C."/>
            <person name="Rokhsar D.S."/>
            <person name="Dawson S.C."/>
        </authorList>
    </citation>
    <scope>NUCLEOTIDE SEQUENCE [LARGE SCALE GENOMIC DNA]</scope>
    <source>
        <strain evidence="2 3">NEG-M</strain>
    </source>
</reference>
<accession>D2VI10</accession>
<sequence>MSSTTPTTPNRILLPRRSNFGSGTYLCNNNNTSTTSPPSSTRRASIAPSTFPIGKSSCNTSICSDSDPAVSSQQQEKSNIPIIVSSPDQSLEKKSGGFLRSRTLFGKTKSSPLFSSCVSESDIMFDQDIFSHRPKKKELQQQQQDEPIKPKAIKPNYFTSEITTDDENEFEKQTTNFPTTPTRITNNIRSIEKAFEELENAPASSTVNTIIETSTSDSFDNDYTEEDDSSLILNTSTSTTMTNSSVLSSDEQTPTSLSNSLFLSSFSSTVSSLEATDEAQSFASLACSSFTFGSEQHNKETTDTLNSRAYYLRRHSNIATAPLFSSQTSNQQSSTIVNIPSTVHMNSEEWKSLLISCLSTVNNDQSTLIQLKSLLHERFNNVIRQRQEFRCFLRCISFSNYYNCTLMHIAAKFGQIDTLKFLYKECPELLLQRDSRRFTPLFYILLEDANSPITLDDKKKGETCKQICEFLWKWTFGETFSKCYLLGKPRFQDMKKKFHKCLTQQISLDFSTTNEEIPTVIDVFFESLKQGKLSICRNLLEYGLDINECPFDHNKQTSGNIPFFHKTCIELPLASILFLIRHGANALKMDSFNNLPFTYLVGRVENNTALLPQVIKFMKQRFEKYQVPQHYSKLLVKLSFIQNQNMRSLLFSCVNDKDFESALFLIEEFNSHIDDSPDSPLWIMLKDENKVNVLDLLKKQMNDPGCMNNTHFSEIINLLENLLNK</sequence>
<dbReference type="EMBL" id="GG738873">
    <property type="protein sequence ID" value="EFC43509.1"/>
    <property type="molecule type" value="Genomic_DNA"/>
</dbReference>
<dbReference type="Gene3D" id="1.25.40.20">
    <property type="entry name" value="Ankyrin repeat-containing domain"/>
    <property type="match status" value="1"/>
</dbReference>
<name>D2VI10_NAEGR</name>
<dbReference type="SUPFAM" id="SSF48403">
    <property type="entry name" value="Ankyrin repeat"/>
    <property type="match status" value="1"/>
</dbReference>
<gene>
    <name evidence="2" type="ORF">NAEGRDRAFT_68517</name>
</gene>
<dbReference type="InterPro" id="IPR036770">
    <property type="entry name" value="Ankyrin_rpt-contain_sf"/>
</dbReference>
<dbReference type="GeneID" id="8853389"/>
<organism evidence="3">
    <name type="scientific">Naegleria gruberi</name>
    <name type="common">Amoeba</name>
    <dbReference type="NCBI Taxonomy" id="5762"/>
    <lineage>
        <taxon>Eukaryota</taxon>
        <taxon>Discoba</taxon>
        <taxon>Heterolobosea</taxon>
        <taxon>Tetramitia</taxon>
        <taxon>Eutetramitia</taxon>
        <taxon>Vahlkampfiidae</taxon>
        <taxon>Naegleria</taxon>
    </lineage>
</organism>
<dbReference type="AlphaFoldDB" id="D2VI10"/>